<protein>
    <recommendedName>
        <fullName evidence="3">VWFA domain-containing protein</fullName>
    </recommendedName>
</protein>
<evidence type="ECO:0008006" key="3">
    <source>
        <dbReference type="Google" id="ProtNLM"/>
    </source>
</evidence>
<accession>A0ABM8I766</accession>
<keyword evidence="2" id="KW-1185">Reference proteome</keyword>
<gene>
    <name evidence="1" type="ORF">BSYN_02300</name>
</gene>
<dbReference type="Proteomes" id="UP001496674">
    <property type="component" value="Chromosome"/>
</dbReference>
<evidence type="ECO:0000313" key="1">
    <source>
        <dbReference type="EMBL" id="BEG97965.1"/>
    </source>
</evidence>
<dbReference type="EMBL" id="AP028055">
    <property type="protein sequence ID" value="BEG97965.1"/>
    <property type="molecule type" value="Genomic_DNA"/>
</dbReference>
<reference evidence="1 2" key="1">
    <citation type="submission" date="2023-04" db="EMBL/GenBank/DDBJ databases">
        <title>Draft genome sequence of acteroides sedimenti strain YN3PY1.</title>
        <authorList>
            <person name="Yoshida N."/>
        </authorList>
    </citation>
    <scope>NUCLEOTIDE SEQUENCE [LARGE SCALE GENOMIC DNA]</scope>
    <source>
        <strain evidence="1 2">YN3PY1</strain>
    </source>
</reference>
<evidence type="ECO:0000313" key="2">
    <source>
        <dbReference type="Proteomes" id="UP001496674"/>
    </source>
</evidence>
<organism evidence="1 2">
    <name type="scientific">Bacteroides sedimenti</name>
    <dbReference type="NCBI Taxonomy" id="2136147"/>
    <lineage>
        <taxon>Bacteria</taxon>
        <taxon>Pseudomonadati</taxon>
        <taxon>Bacteroidota</taxon>
        <taxon>Bacteroidia</taxon>
        <taxon>Bacteroidales</taxon>
        <taxon>Bacteroidaceae</taxon>
        <taxon>Bacteroides</taxon>
    </lineage>
</organism>
<proteinExistence type="predicted"/>
<dbReference type="PROSITE" id="PS51257">
    <property type="entry name" value="PROKAR_LIPOPROTEIN"/>
    <property type="match status" value="1"/>
</dbReference>
<name>A0ABM8I766_9BACE</name>
<sequence>MASMKKILSVCMVLTFLLGCGNKNINPDHYTSFDNNGALKEIPSPEQSLKVNHIKCFIESSGSMSGFFQTNKSTDFKVDVWAALNEFNDKIDSVFLFKDASEPVSKMALADFRRDMNAGNFKFAGSTHIPQMLKQVIQSLGKNDVGVFISDMKYSPMGSQADVLLTQYATDIKNVLQDTPYAFSIIGLTSAYISGKGKVIDNSPYYIILIGNDLSVCKTKQKILQSINKKNLMGELSFYRREFTVPTYTLLPNKGMTNGVTYESANNLFYTIGDIGKKSPVTFYLAADFSKLPYHLVSNGKILMQQLVVKAEKGRAAIEEVTDSASFDFGNGNREPAEKVHATHFIKIRVSDVLDGTTQLTLYVNRNEPSWYTSVCGAKSEAEYDKTSSFEQLLTGIKGAYNADRQSKYYYDKPFVVLISEGKR</sequence>